<accession>A0A1Y5FCA1</accession>
<dbReference type="EMBL" id="MAAO01000002">
    <property type="protein sequence ID" value="OUR99650.1"/>
    <property type="molecule type" value="Genomic_DNA"/>
</dbReference>
<evidence type="ECO:0000313" key="2">
    <source>
        <dbReference type="EMBL" id="OUR99650.1"/>
    </source>
</evidence>
<protein>
    <recommendedName>
        <fullName evidence="1">DUF4114 domain-containing protein</fullName>
    </recommendedName>
</protein>
<dbReference type="Pfam" id="PF13448">
    <property type="entry name" value="DUF4114"/>
    <property type="match status" value="1"/>
</dbReference>
<dbReference type="Proteomes" id="UP000196531">
    <property type="component" value="Unassembled WGS sequence"/>
</dbReference>
<evidence type="ECO:0000259" key="1">
    <source>
        <dbReference type="Pfam" id="PF13448"/>
    </source>
</evidence>
<proteinExistence type="predicted"/>
<organism evidence="2 3">
    <name type="scientific">Halobacteriovorax marinus</name>
    <dbReference type="NCBI Taxonomy" id="97084"/>
    <lineage>
        <taxon>Bacteria</taxon>
        <taxon>Pseudomonadati</taxon>
        <taxon>Bdellovibrionota</taxon>
        <taxon>Bacteriovoracia</taxon>
        <taxon>Bacteriovoracales</taxon>
        <taxon>Halobacteriovoraceae</taxon>
        <taxon>Halobacteriovorax</taxon>
    </lineage>
</organism>
<sequence length="303" mass="34365">MLPEYKEIDESFLNSSQEAVFTLNEDAELYTTFLWEGAGFKNSFGLYTIDENENIQRQEIIKNASMRGSGGPLKIGDTFNLGTYSKDTTFGFYIKPNGFYRNHNEGHYFYTEEQRNIDGIKHTVSSYDEEEQKVVIGFEDLWNGGDKDYNDLIFSIFTTPITSMSEQTELLPNINSSQLLNQATGMVTMDVAKFAKVQSVENIVMYPLELNQQYNVNFKGRGDFRIESNCGVVITGEVTSLTNGYVDIETSHQLDESNYSIITPQAQTHNSLHYVDVFSHITNLYEITPGDFQGTVTITVSPY</sequence>
<name>A0A1Y5FCA1_9BACT</name>
<evidence type="ECO:0000313" key="3">
    <source>
        <dbReference type="Proteomes" id="UP000196531"/>
    </source>
</evidence>
<gene>
    <name evidence="2" type="ORF">A9Q84_01105</name>
</gene>
<dbReference type="InterPro" id="IPR025193">
    <property type="entry name" value="DUF4114"/>
</dbReference>
<comment type="caution">
    <text evidence="2">The sequence shown here is derived from an EMBL/GenBank/DDBJ whole genome shotgun (WGS) entry which is preliminary data.</text>
</comment>
<reference evidence="3" key="1">
    <citation type="journal article" date="2017" name="Proc. Natl. Acad. Sci. U.S.A.">
        <title>Simulation of Deepwater Horizon oil plume reveals substrate specialization within a complex community of hydrocarbon-degraders.</title>
        <authorList>
            <person name="Hu P."/>
            <person name="Dubinsky E.A."/>
            <person name="Probst A.J."/>
            <person name="Wang J."/>
            <person name="Sieber C.M.K."/>
            <person name="Tom L.M."/>
            <person name="Gardinali P."/>
            <person name="Banfield J.F."/>
            <person name="Atlas R.M."/>
            <person name="Andersen G.L."/>
        </authorList>
    </citation>
    <scope>NUCLEOTIDE SEQUENCE [LARGE SCALE GENOMIC DNA]</scope>
</reference>
<feature type="domain" description="DUF4114" evidence="1">
    <location>
        <begin position="86"/>
        <end position="156"/>
    </location>
</feature>
<dbReference type="AlphaFoldDB" id="A0A1Y5FCA1"/>